<sequence>MTGLAEAVTAGQHGSGFSYLLTDGVSANVEEAVTAGQHGSGVSQLVAVGSPAVVSARVEIDPLFTRDGADIHVDKRISFTQAMLGGKVEVPTLNGKTEVKDCQIRQDIWGTNMSDSEFISPRFISSYLLVNTYRWELVAENMTKQNVMVGIGILLLIHLMLSKAMN</sequence>
<dbReference type="InterPro" id="IPR008971">
    <property type="entry name" value="HSP40/DnaJ_pept-bd"/>
</dbReference>
<name>A0A1D6NS05_MAIZE</name>
<protein>
    <submittedName>
        <fullName evidence="2">Chaperone protein dnaJ 1 mitochondrial</fullName>
    </submittedName>
</protein>
<dbReference type="GO" id="GO:0006457">
    <property type="term" value="P:protein folding"/>
    <property type="evidence" value="ECO:0007669"/>
    <property type="project" value="InterPro"/>
</dbReference>
<dbReference type="FunFam" id="2.60.260.20:FF:000116">
    <property type="entry name" value="DnaJ heat shock protein family (Hsp40) member B13"/>
    <property type="match status" value="1"/>
</dbReference>
<dbReference type="GO" id="GO:0051082">
    <property type="term" value="F:unfolded protein binding"/>
    <property type="evidence" value="ECO:0007669"/>
    <property type="project" value="InterPro"/>
</dbReference>
<proteinExistence type="predicted"/>
<dbReference type="EMBL" id="CM000785">
    <property type="protein sequence ID" value="AQL01062.1"/>
    <property type="molecule type" value="Genomic_DNA"/>
</dbReference>
<evidence type="ECO:0000313" key="2">
    <source>
        <dbReference type="EMBL" id="AQL01062.1"/>
    </source>
</evidence>
<evidence type="ECO:0000259" key="1">
    <source>
        <dbReference type="Pfam" id="PF01556"/>
    </source>
</evidence>
<dbReference type="InterPro" id="IPR002939">
    <property type="entry name" value="DnaJ_C"/>
</dbReference>
<reference evidence="2" key="1">
    <citation type="submission" date="2015-12" db="EMBL/GenBank/DDBJ databases">
        <title>Update maize B73 reference genome by single molecule sequencing technologies.</title>
        <authorList>
            <consortium name="Maize Genome Sequencing Project"/>
            <person name="Ware D."/>
        </authorList>
    </citation>
    <scope>NUCLEOTIDE SEQUENCE</scope>
    <source>
        <tissue evidence="2">Seedling</tissue>
    </source>
</reference>
<dbReference type="SUPFAM" id="SSF49493">
    <property type="entry name" value="HSP40/DnaJ peptide-binding domain"/>
    <property type="match status" value="1"/>
</dbReference>
<dbReference type="PaxDb" id="4577-GRMZM2G701546_P01"/>
<dbReference type="AlphaFoldDB" id="A0A1D6NS05"/>
<organism evidence="2">
    <name type="scientific">Zea mays</name>
    <name type="common">Maize</name>
    <dbReference type="NCBI Taxonomy" id="4577"/>
    <lineage>
        <taxon>Eukaryota</taxon>
        <taxon>Viridiplantae</taxon>
        <taxon>Streptophyta</taxon>
        <taxon>Embryophyta</taxon>
        <taxon>Tracheophyta</taxon>
        <taxon>Spermatophyta</taxon>
        <taxon>Magnoliopsida</taxon>
        <taxon>Liliopsida</taxon>
        <taxon>Poales</taxon>
        <taxon>Poaceae</taxon>
        <taxon>PACMAD clade</taxon>
        <taxon>Panicoideae</taxon>
        <taxon>Andropogonodae</taxon>
        <taxon>Andropogoneae</taxon>
        <taxon>Tripsacinae</taxon>
        <taxon>Zea</taxon>
    </lineage>
</organism>
<accession>A0A1D6NS05</accession>
<dbReference type="Pfam" id="PF01556">
    <property type="entry name" value="DnaJ_C"/>
    <property type="match status" value="1"/>
</dbReference>
<dbReference type="Gene3D" id="2.60.260.20">
    <property type="entry name" value="Urease metallochaperone UreE, N-terminal domain"/>
    <property type="match status" value="1"/>
</dbReference>
<gene>
    <name evidence="2" type="ORF">ZEAMMB73_Zm00001d044878</name>
</gene>
<feature type="domain" description="Chaperone DnaJ C-terminal" evidence="1">
    <location>
        <begin position="53"/>
        <end position="103"/>
    </location>
</feature>